<keyword evidence="4" id="KW-0547">Nucleotide-binding</keyword>
<dbReference type="PANTHER" id="PTHR32309:SF13">
    <property type="entry name" value="FERRIC ENTEROBACTIN TRANSPORT PROTEIN FEPE"/>
    <property type="match status" value="1"/>
</dbReference>
<keyword evidence="14" id="KW-1185">Reference proteome</keyword>
<dbReference type="PANTHER" id="PTHR32309">
    <property type="entry name" value="TYROSINE-PROTEIN KINASE"/>
    <property type="match status" value="1"/>
</dbReference>
<evidence type="ECO:0000259" key="12">
    <source>
        <dbReference type="Pfam" id="PF13807"/>
    </source>
</evidence>
<accession>A0ABV3R9A2</accession>
<keyword evidence="7 9" id="KW-0472">Membrane</keyword>
<evidence type="ECO:0000256" key="8">
    <source>
        <dbReference type="SAM" id="Coils"/>
    </source>
</evidence>
<evidence type="ECO:0000313" key="13">
    <source>
        <dbReference type="EMBL" id="MEW9854467.1"/>
    </source>
</evidence>
<evidence type="ECO:0000256" key="5">
    <source>
        <dbReference type="ARBA" id="ARBA00022840"/>
    </source>
</evidence>
<dbReference type="EMBL" id="JBFNXR010000019">
    <property type="protein sequence ID" value="MEW9854467.1"/>
    <property type="molecule type" value="Genomic_DNA"/>
</dbReference>
<evidence type="ECO:0000256" key="6">
    <source>
        <dbReference type="ARBA" id="ARBA00022989"/>
    </source>
</evidence>
<evidence type="ECO:0000256" key="9">
    <source>
        <dbReference type="SAM" id="Phobius"/>
    </source>
</evidence>
<dbReference type="CDD" id="cd05387">
    <property type="entry name" value="BY-kinase"/>
    <property type="match status" value="1"/>
</dbReference>
<evidence type="ECO:0000256" key="2">
    <source>
        <dbReference type="ARBA" id="ARBA00022475"/>
    </source>
</evidence>
<dbReference type="SUPFAM" id="SSF52540">
    <property type="entry name" value="P-loop containing nucleoside triphosphate hydrolases"/>
    <property type="match status" value="1"/>
</dbReference>
<dbReference type="InterPro" id="IPR050445">
    <property type="entry name" value="Bact_polysacc_biosynth/exp"/>
</dbReference>
<feature type="domain" description="Tyrosine-protein kinase G-rich" evidence="12">
    <location>
        <begin position="384"/>
        <end position="454"/>
    </location>
</feature>
<dbReference type="Gene3D" id="3.40.50.300">
    <property type="entry name" value="P-loop containing nucleotide triphosphate hydrolases"/>
    <property type="match status" value="1"/>
</dbReference>
<feature type="coiled-coil region" evidence="8">
    <location>
        <begin position="199"/>
        <end position="226"/>
    </location>
</feature>
<dbReference type="Proteomes" id="UP001556118">
    <property type="component" value="Unassembled WGS sequence"/>
</dbReference>
<feature type="domain" description="CobQ/CobB/MinD/ParA nucleotide binding" evidence="10">
    <location>
        <begin position="522"/>
        <end position="694"/>
    </location>
</feature>
<evidence type="ECO:0000256" key="7">
    <source>
        <dbReference type="ARBA" id="ARBA00023136"/>
    </source>
</evidence>
<gene>
    <name evidence="13" type="ORF">ABUH87_04620</name>
</gene>
<keyword evidence="8" id="KW-0175">Coiled coil</keyword>
<dbReference type="InterPro" id="IPR003856">
    <property type="entry name" value="LPS_length_determ_N"/>
</dbReference>
<proteinExistence type="predicted"/>
<keyword evidence="5" id="KW-0067">ATP-binding</keyword>
<name>A0ABV3R9A2_9SPHN</name>
<keyword evidence="3 9" id="KW-0812">Transmembrane</keyword>
<keyword evidence="2" id="KW-1003">Cell membrane</keyword>
<keyword evidence="6 9" id="KW-1133">Transmembrane helix</keyword>
<evidence type="ECO:0000256" key="1">
    <source>
        <dbReference type="ARBA" id="ARBA00004651"/>
    </source>
</evidence>
<evidence type="ECO:0000259" key="11">
    <source>
        <dbReference type="Pfam" id="PF02706"/>
    </source>
</evidence>
<comment type="subcellular location">
    <subcellularLocation>
        <location evidence="1">Cell membrane</location>
        <topology evidence="1">Multi-pass membrane protein</topology>
    </subcellularLocation>
</comment>
<comment type="caution">
    <text evidence="13">The sequence shown here is derived from an EMBL/GenBank/DDBJ whole genome shotgun (WGS) entry which is preliminary data.</text>
</comment>
<dbReference type="Pfam" id="PF01656">
    <property type="entry name" value="CbiA"/>
    <property type="match status" value="1"/>
</dbReference>
<dbReference type="InterPro" id="IPR002586">
    <property type="entry name" value="CobQ/CobB/MinD/ParA_Nub-bd_dom"/>
</dbReference>
<dbReference type="InterPro" id="IPR027417">
    <property type="entry name" value="P-loop_NTPase"/>
</dbReference>
<dbReference type="InterPro" id="IPR032807">
    <property type="entry name" value="GNVR"/>
</dbReference>
<dbReference type="Pfam" id="PF02706">
    <property type="entry name" value="Wzz"/>
    <property type="match status" value="1"/>
</dbReference>
<reference evidence="13 14" key="1">
    <citation type="submission" date="2024-06" db="EMBL/GenBank/DDBJ databases">
        <title>Novosphingobium rhizovicinus M1R2S20.</title>
        <authorList>
            <person name="Sun J.-Q."/>
        </authorList>
    </citation>
    <scope>NUCLEOTIDE SEQUENCE [LARGE SCALE GENOMIC DNA]</scope>
    <source>
        <strain evidence="13 14">M1R2S20</strain>
    </source>
</reference>
<dbReference type="Pfam" id="PF13807">
    <property type="entry name" value="GNVR"/>
    <property type="match status" value="1"/>
</dbReference>
<organism evidence="13 14">
    <name type="scientific">Novosphingobium rhizovicinum</name>
    <dbReference type="NCBI Taxonomy" id="3228928"/>
    <lineage>
        <taxon>Bacteria</taxon>
        <taxon>Pseudomonadati</taxon>
        <taxon>Pseudomonadota</taxon>
        <taxon>Alphaproteobacteria</taxon>
        <taxon>Sphingomonadales</taxon>
        <taxon>Sphingomonadaceae</taxon>
        <taxon>Novosphingobium</taxon>
    </lineage>
</organism>
<feature type="transmembrane region" description="Helical" evidence="9">
    <location>
        <begin position="36"/>
        <end position="56"/>
    </location>
</feature>
<sequence>MADGDGAVTTERAKRPFATPVSRLRTSWALIYRNRVAILLIVAASLLIGLAFVLFMPRVYQATTSVQVEAPVAPLASSDESHRRSGSDVERYLHTQVEVLKSRAMAQRVAARLDLANSDEFSAAVPLNVSSASAAEQEDQVVQALREHLSVDLRDNSQIVQIAFRSRDTQTAAKVANAYAEEYAAANIERAVSAGDYPRKLLQEQLSRAKDRLDAAERALVNYVRASQLIDPGSTARGNADGSAAGSLITADLAQLKSALIDARVARIQAQQRWEQAQNAPATSLSEALSNPAMQQLLQRQAELKGTLGQMREHMRPDHPTVQRTMAELAVTDRELRALGDDIRNSVRDEYLTRQRQEQALSEQARALRGDILAQQDRSVRYDSLRREVETNRQTHDGLLRLYTELTGLAATGSSNISVIDTAEPPLTPISPRPLLTMLAALAGGLLLAVLYALGHEKLDDTILDPTDVETKLHLPLLGVVPEYTGDSLHEAMHGQSAERAYYLDHSALELSSSKELPSSLLITSSREGEGKSVTAFVMARDLAQLGRKVLLVDLDLQRPALHHFLNVAFDAPGLTSVLGNKAAAADAIVKGADGLPDFLASGPRAPNPGALIMRPALEELLDRLAGEYEIVILDGPPVTAWTLAARLTALASATAFVTEAGAAHFGQARAAVSRLSRAHGNLVGCIVTKYNARKVGYTEAGDFYGSANATQG</sequence>
<evidence type="ECO:0000313" key="14">
    <source>
        <dbReference type="Proteomes" id="UP001556118"/>
    </source>
</evidence>
<dbReference type="RefSeq" id="WP_367770270.1">
    <property type="nucleotide sequence ID" value="NZ_JBFNXR010000019.1"/>
</dbReference>
<evidence type="ECO:0000256" key="3">
    <source>
        <dbReference type="ARBA" id="ARBA00022692"/>
    </source>
</evidence>
<protein>
    <submittedName>
        <fullName evidence="13">GumC family protein</fullName>
    </submittedName>
</protein>
<feature type="domain" description="Polysaccharide chain length determinant N-terminal" evidence="11">
    <location>
        <begin position="30"/>
        <end position="111"/>
    </location>
</feature>
<dbReference type="InterPro" id="IPR005702">
    <property type="entry name" value="Wzc-like_C"/>
</dbReference>
<evidence type="ECO:0000259" key="10">
    <source>
        <dbReference type="Pfam" id="PF01656"/>
    </source>
</evidence>
<evidence type="ECO:0000256" key="4">
    <source>
        <dbReference type="ARBA" id="ARBA00022741"/>
    </source>
</evidence>